<comment type="similarity">
    <text evidence="5">Belongs to the PTH family.</text>
</comment>
<dbReference type="InterPro" id="IPR036416">
    <property type="entry name" value="Pept_tRNA_hydro_sf"/>
</dbReference>
<proteinExistence type="inferred from homology"/>
<evidence type="ECO:0000256" key="1">
    <source>
        <dbReference type="ARBA" id="ARBA00013260"/>
    </source>
</evidence>
<dbReference type="InterPro" id="IPR001328">
    <property type="entry name" value="Pept_tRNA_hydro"/>
</dbReference>
<dbReference type="InterPro" id="IPR018171">
    <property type="entry name" value="Pept_tRNA_hydro_CS"/>
</dbReference>
<dbReference type="PROSITE" id="PS01195">
    <property type="entry name" value="PEPT_TRNA_HYDROL_1"/>
    <property type="match status" value="1"/>
</dbReference>
<gene>
    <name evidence="6" type="ORF">ASZ90_004027</name>
</gene>
<accession>A0A0W8FZ91</accession>
<reference evidence="6" key="1">
    <citation type="journal article" date="2015" name="Proc. Natl. Acad. Sci. U.S.A.">
        <title>Networks of energetic and metabolic interactions define dynamics in microbial communities.</title>
        <authorList>
            <person name="Embree M."/>
            <person name="Liu J.K."/>
            <person name="Al-Bassam M.M."/>
            <person name="Zengler K."/>
        </authorList>
    </citation>
    <scope>NUCLEOTIDE SEQUENCE</scope>
</reference>
<dbReference type="CDD" id="cd00462">
    <property type="entry name" value="PTH"/>
    <property type="match status" value="1"/>
</dbReference>
<dbReference type="SUPFAM" id="SSF53178">
    <property type="entry name" value="Peptidyl-tRNA hydrolase-like"/>
    <property type="match status" value="1"/>
</dbReference>
<dbReference type="GO" id="GO:0000049">
    <property type="term" value="F:tRNA binding"/>
    <property type="evidence" value="ECO:0007669"/>
    <property type="project" value="UniProtKB-KW"/>
</dbReference>
<protein>
    <recommendedName>
        <fullName evidence="1">peptidyl-tRNA hydrolase</fullName>
        <ecNumber evidence="1">3.1.1.29</ecNumber>
    </recommendedName>
</protein>
<dbReference type="AlphaFoldDB" id="A0A0W8FZ91"/>
<keyword evidence="4" id="KW-0694">RNA-binding</keyword>
<dbReference type="Pfam" id="PF01195">
    <property type="entry name" value="Pept_tRNA_hydro"/>
    <property type="match status" value="1"/>
</dbReference>
<dbReference type="PANTHER" id="PTHR17224">
    <property type="entry name" value="PEPTIDYL-TRNA HYDROLASE"/>
    <property type="match status" value="1"/>
</dbReference>
<evidence type="ECO:0000313" key="6">
    <source>
        <dbReference type="EMBL" id="KUG26145.1"/>
    </source>
</evidence>
<organism evidence="6">
    <name type="scientific">hydrocarbon metagenome</name>
    <dbReference type="NCBI Taxonomy" id="938273"/>
    <lineage>
        <taxon>unclassified sequences</taxon>
        <taxon>metagenomes</taxon>
        <taxon>ecological metagenomes</taxon>
    </lineage>
</organism>
<keyword evidence="3 6" id="KW-0378">Hydrolase</keyword>
<dbReference type="PANTHER" id="PTHR17224:SF1">
    <property type="entry name" value="PEPTIDYL-TRNA HYDROLASE"/>
    <property type="match status" value="1"/>
</dbReference>
<dbReference type="NCBIfam" id="TIGR00447">
    <property type="entry name" value="pth"/>
    <property type="match status" value="1"/>
</dbReference>
<dbReference type="Gene3D" id="3.40.50.1470">
    <property type="entry name" value="Peptidyl-tRNA hydrolase"/>
    <property type="match status" value="1"/>
</dbReference>
<evidence type="ECO:0000256" key="4">
    <source>
        <dbReference type="ARBA" id="ARBA00022884"/>
    </source>
</evidence>
<comment type="caution">
    <text evidence="6">The sequence shown here is derived from an EMBL/GenBank/DDBJ whole genome shotgun (WGS) entry which is preliminary data.</text>
</comment>
<evidence type="ECO:0000256" key="3">
    <source>
        <dbReference type="ARBA" id="ARBA00022801"/>
    </source>
</evidence>
<dbReference type="HAMAP" id="MF_00083">
    <property type="entry name" value="Pept_tRNA_hydro_bact"/>
    <property type="match status" value="1"/>
</dbReference>
<evidence type="ECO:0000256" key="5">
    <source>
        <dbReference type="ARBA" id="ARBA00038063"/>
    </source>
</evidence>
<keyword evidence="2" id="KW-0820">tRNA-binding</keyword>
<name>A0A0W8FZ91_9ZZZZ</name>
<sequence>MYAVLGIGNPGAKYVNTKHNAGFIIIDRFVDKHKLHYQPSKSQYYFAEGKLNKNDFIIIRPTTYVNNSGLAALDVLDKFEIPVNRLLVVVDDINLEIGKLRLRKSGGSGGHNGLESIIYYLQSDHFPRIRFGIGADFEEGFQADYVLSKFSSDELNSLKLNFDFAVELIENFINGGLKGITDHFSKYSIEFNREKPPHEREEN</sequence>
<dbReference type="EC" id="3.1.1.29" evidence="1"/>
<dbReference type="EMBL" id="LNQE01000526">
    <property type="protein sequence ID" value="KUG26145.1"/>
    <property type="molecule type" value="Genomic_DNA"/>
</dbReference>
<evidence type="ECO:0000256" key="2">
    <source>
        <dbReference type="ARBA" id="ARBA00022555"/>
    </source>
</evidence>
<dbReference type="GO" id="GO:0004045">
    <property type="term" value="F:peptidyl-tRNA hydrolase activity"/>
    <property type="evidence" value="ECO:0007669"/>
    <property type="project" value="UniProtKB-EC"/>
</dbReference>